<dbReference type="SMART" id="SM00367">
    <property type="entry name" value="LRR_CC"/>
    <property type="match status" value="4"/>
</dbReference>
<dbReference type="InterPro" id="IPR006553">
    <property type="entry name" value="Leu-rich_rpt_Cys-con_subtyp"/>
</dbReference>
<gene>
    <name evidence="2" type="ORF">H4R18_003541</name>
</gene>
<dbReference type="Gene3D" id="3.80.10.10">
    <property type="entry name" value="Ribonuclease Inhibitor"/>
    <property type="match status" value="2"/>
</dbReference>
<dbReference type="OrthoDB" id="421226at2759"/>
<dbReference type="SUPFAM" id="SSF52047">
    <property type="entry name" value="RNI-like"/>
    <property type="match status" value="1"/>
</dbReference>
<protein>
    <recommendedName>
        <fullName evidence="4">RNI-like protein</fullName>
    </recommendedName>
</protein>
<dbReference type="PANTHER" id="PTHR13318">
    <property type="entry name" value="PARTNER OF PAIRED, ISOFORM B-RELATED"/>
    <property type="match status" value="1"/>
</dbReference>
<organism evidence="2 3">
    <name type="scientific">Coemansia javaensis</name>
    <dbReference type="NCBI Taxonomy" id="2761396"/>
    <lineage>
        <taxon>Eukaryota</taxon>
        <taxon>Fungi</taxon>
        <taxon>Fungi incertae sedis</taxon>
        <taxon>Zoopagomycota</taxon>
        <taxon>Kickxellomycotina</taxon>
        <taxon>Kickxellomycetes</taxon>
        <taxon>Kickxellales</taxon>
        <taxon>Kickxellaceae</taxon>
        <taxon>Coemansia</taxon>
    </lineage>
</organism>
<dbReference type="GO" id="GO:0031146">
    <property type="term" value="P:SCF-dependent proteasomal ubiquitin-dependent protein catabolic process"/>
    <property type="evidence" value="ECO:0007669"/>
    <property type="project" value="TreeGrafter"/>
</dbReference>
<feature type="region of interest" description="Disordered" evidence="1">
    <location>
        <begin position="375"/>
        <end position="444"/>
    </location>
</feature>
<feature type="compositionally biased region" description="Low complexity" evidence="1">
    <location>
        <begin position="383"/>
        <end position="401"/>
    </location>
</feature>
<evidence type="ECO:0000313" key="3">
    <source>
        <dbReference type="Proteomes" id="UP001140217"/>
    </source>
</evidence>
<dbReference type="AlphaFoldDB" id="A0A9W8HED0"/>
<proteinExistence type="predicted"/>
<evidence type="ECO:0000313" key="2">
    <source>
        <dbReference type="EMBL" id="KAJ2780305.1"/>
    </source>
</evidence>
<evidence type="ECO:0000256" key="1">
    <source>
        <dbReference type="SAM" id="MobiDB-lite"/>
    </source>
</evidence>
<evidence type="ECO:0008006" key="4">
    <source>
        <dbReference type="Google" id="ProtNLM"/>
    </source>
</evidence>
<dbReference type="Proteomes" id="UP001140217">
    <property type="component" value="Unassembled WGS sequence"/>
</dbReference>
<dbReference type="GO" id="GO:0019005">
    <property type="term" value="C:SCF ubiquitin ligase complex"/>
    <property type="evidence" value="ECO:0007669"/>
    <property type="project" value="TreeGrafter"/>
</dbReference>
<sequence length="519" mass="56482">MDGASPAAAAIVDRVIAYLDSRTVAACKTLNRMWYALATVQSARDIDCHIVQLPLRIAQYRRKDLLRHARSLTVDVSFVEGFLSPLGYERRTLDAAALLRDSAMPVLHLKVHAPGTHSALTDDEIRYGALALGSLVRALPGLGSLDLSECPAPLLTPASGIHLAGLVQLRRIKWFSLGRNDMSSAAALTRVVGANLHTLAWLDGRGDITDRTLRLLCDAPNLQRLDASGSSISDDALVALVRRRGSSLRELALSDCTRLTRQSIVQLTPRMLPRLVALDLYNVRVTTDAYQCLFNAHAPWPYLRDLKLKAAIPHASPREDSLANDDILEAIGRNCPRLVSLRLFGCRGTTDSGLSAVLGNLGYLRELVVMRHPVDPIGEDAPESAGAAASSQPQAPSAASDIWASVPAPPANALPQHSASERHAVQSPPSTAPSSPCPDEPADGARQQRIFTSHALRNGVRSQRFNLLNLDMTYDSVWAEHLAKLSHLHTLCGRMITRHAKSLIESQFPKCKMMVWNVD</sequence>
<reference evidence="2" key="1">
    <citation type="submission" date="2022-07" db="EMBL/GenBank/DDBJ databases">
        <title>Phylogenomic reconstructions and comparative analyses of Kickxellomycotina fungi.</title>
        <authorList>
            <person name="Reynolds N.K."/>
            <person name="Stajich J.E."/>
            <person name="Barry K."/>
            <person name="Grigoriev I.V."/>
            <person name="Crous P."/>
            <person name="Smith M.E."/>
        </authorList>
    </citation>
    <scope>NUCLEOTIDE SEQUENCE</scope>
    <source>
        <strain evidence="2">NBRC 105414</strain>
    </source>
</reference>
<comment type="caution">
    <text evidence="2">The sequence shown here is derived from an EMBL/GenBank/DDBJ whole genome shotgun (WGS) entry which is preliminary data.</text>
</comment>
<accession>A0A9W8HED0</accession>
<keyword evidence="3" id="KW-1185">Reference proteome</keyword>
<dbReference type="InterPro" id="IPR032675">
    <property type="entry name" value="LRR_dom_sf"/>
</dbReference>
<dbReference type="EMBL" id="JANBUL010000143">
    <property type="protein sequence ID" value="KAJ2780305.1"/>
    <property type="molecule type" value="Genomic_DNA"/>
</dbReference>
<name>A0A9W8HED0_9FUNG</name>